<reference evidence="2 3" key="1">
    <citation type="submission" date="2023-09" db="EMBL/GenBank/DDBJ databases">
        <title>Genomes of two closely related lineages of the louse Polyplax serrata with different host specificities.</title>
        <authorList>
            <person name="Martinu J."/>
            <person name="Tarabai H."/>
            <person name="Stefka J."/>
            <person name="Hypsa V."/>
        </authorList>
    </citation>
    <scope>NUCLEOTIDE SEQUENCE [LARGE SCALE GENOMIC DNA]</scope>
    <source>
        <strain evidence="2">98ZLc_SE</strain>
    </source>
</reference>
<accession>A0ABR1AIC2</accession>
<evidence type="ECO:0000313" key="3">
    <source>
        <dbReference type="Proteomes" id="UP001359485"/>
    </source>
</evidence>
<dbReference type="Proteomes" id="UP001359485">
    <property type="component" value="Unassembled WGS sequence"/>
</dbReference>
<sequence>MQNKSVHERNTQDAAPDVRATKRNGPVRRADKLDAWRLWEAGSESAVVRVPDDTWKEPRQLQQEEEEQEGDASTGDMLKRRNINRRVIQE</sequence>
<feature type="compositionally biased region" description="Basic and acidic residues" evidence="1">
    <location>
        <begin position="50"/>
        <end position="59"/>
    </location>
</feature>
<feature type="compositionally biased region" description="Basic and acidic residues" evidence="1">
    <location>
        <begin position="28"/>
        <end position="37"/>
    </location>
</feature>
<comment type="caution">
    <text evidence="2">The sequence shown here is derived from an EMBL/GenBank/DDBJ whole genome shotgun (WGS) entry which is preliminary data.</text>
</comment>
<name>A0ABR1AIC2_POLSC</name>
<evidence type="ECO:0000256" key="1">
    <source>
        <dbReference type="SAM" id="MobiDB-lite"/>
    </source>
</evidence>
<protein>
    <submittedName>
        <fullName evidence="2">Uncharacterized protein</fullName>
    </submittedName>
</protein>
<feature type="region of interest" description="Disordered" evidence="1">
    <location>
        <begin position="1"/>
        <end position="90"/>
    </location>
</feature>
<feature type="compositionally biased region" description="Basic and acidic residues" evidence="1">
    <location>
        <begin position="1"/>
        <end position="11"/>
    </location>
</feature>
<gene>
    <name evidence="2" type="ORF">RUM44_006528</name>
</gene>
<keyword evidence="3" id="KW-1185">Reference proteome</keyword>
<evidence type="ECO:0000313" key="2">
    <source>
        <dbReference type="EMBL" id="KAK6620128.1"/>
    </source>
</evidence>
<dbReference type="EMBL" id="JAWJWF010000048">
    <property type="protein sequence ID" value="KAK6620128.1"/>
    <property type="molecule type" value="Genomic_DNA"/>
</dbReference>
<organism evidence="2 3">
    <name type="scientific">Polyplax serrata</name>
    <name type="common">Common mouse louse</name>
    <dbReference type="NCBI Taxonomy" id="468196"/>
    <lineage>
        <taxon>Eukaryota</taxon>
        <taxon>Metazoa</taxon>
        <taxon>Ecdysozoa</taxon>
        <taxon>Arthropoda</taxon>
        <taxon>Hexapoda</taxon>
        <taxon>Insecta</taxon>
        <taxon>Pterygota</taxon>
        <taxon>Neoptera</taxon>
        <taxon>Paraneoptera</taxon>
        <taxon>Psocodea</taxon>
        <taxon>Troctomorpha</taxon>
        <taxon>Phthiraptera</taxon>
        <taxon>Anoplura</taxon>
        <taxon>Polyplacidae</taxon>
        <taxon>Polyplax</taxon>
    </lineage>
</organism>
<proteinExistence type="predicted"/>